<evidence type="ECO:0000256" key="1">
    <source>
        <dbReference type="SAM" id="MobiDB-lite"/>
    </source>
</evidence>
<dbReference type="EMBL" id="SZYD01000019">
    <property type="protein sequence ID" value="KAD2394080.1"/>
    <property type="molecule type" value="Genomic_DNA"/>
</dbReference>
<gene>
    <name evidence="2" type="ORF">E3N88_41057</name>
</gene>
<reference evidence="2 3" key="1">
    <citation type="submission" date="2019-05" db="EMBL/GenBank/DDBJ databases">
        <title>Mikania micrantha, genome provides insights into the molecular mechanism of rapid growth.</title>
        <authorList>
            <person name="Liu B."/>
        </authorList>
    </citation>
    <scope>NUCLEOTIDE SEQUENCE [LARGE SCALE GENOMIC DNA]</scope>
    <source>
        <strain evidence="2">NLD-2019</strain>
        <tissue evidence="2">Leaf</tissue>
    </source>
</reference>
<name>A0A5N6LPB6_9ASTR</name>
<protein>
    <submittedName>
        <fullName evidence="2">Uncharacterized protein</fullName>
    </submittedName>
</protein>
<feature type="compositionally biased region" description="Basic residues" evidence="1">
    <location>
        <begin position="15"/>
        <end position="28"/>
    </location>
</feature>
<accession>A0A5N6LPB6</accession>
<evidence type="ECO:0000313" key="2">
    <source>
        <dbReference type="EMBL" id="KAD2394080.1"/>
    </source>
</evidence>
<sequence>MLAGNKHIILAQKIKKTSSRVDKNRHKSKGDQKLESGTRCVTRQPPGTLSHRAAGLRSQKIEFNDSKRLEAIFMRLLTIGDEIGRRPRSCRRQVRQDLSFGSPRIDIRRVYNDRFRFLTCFIHLNDV</sequence>
<dbReference type="Proteomes" id="UP000326396">
    <property type="component" value="Linkage Group LG9"/>
</dbReference>
<comment type="caution">
    <text evidence="2">The sequence shown here is derived from an EMBL/GenBank/DDBJ whole genome shotgun (WGS) entry which is preliminary data.</text>
</comment>
<evidence type="ECO:0000313" key="3">
    <source>
        <dbReference type="Proteomes" id="UP000326396"/>
    </source>
</evidence>
<proteinExistence type="predicted"/>
<keyword evidence="3" id="KW-1185">Reference proteome</keyword>
<organism evidence="2 3">
    <name type="scientific">Mikania micrantha</name>
    <name type="common">bitter vine</name>
    <dbReference type="NCBI Taxonomy" id="192012"/>
    <lineage>
        <taxon>Eukaryota</taxon>
        <taxon>Viridiplantae</taxon>
        <taxon>Streptophyta</taxon>
        <taxon>Embryophyta</taxon>
        <taxon>Tracheophyta</taxon>
        <taxon>Spermatophyta</taxon>
        <taxon>Magnoliopsida</taxon>
        <taxon>eudicotyledons</taxon>
        <taxon>Gunneridae</taxon>
        <taxon>Pentapetalae</taxon>
        <taxon>asterids</taxon>
        <taxon>campanulids</taxon>
        <taxon>Asterales</taxon>
        <taxon>Asteraceae</taxon>
        <taxon>Asteroideae</taxon>
        <taxon>Heliantheae alliance</taxon>
        <taxon>Eupatorieae</taxon>
        <taxon>Mikania</taxon>
    </lineage>
</organism>
<dbReference type="AlphaFoldDB" id="A0A5N6LPB6"/>
<feature type="region of interest" description="Disordered" evidence="1">
    <location>
        <begin position="15"/>
        <end position="52"/>
    </location>
</feature>